<evidence type="ECO:0000313" key="1">
    <source>
        <dbReference type="EMBL" id="BAS70971.1"/>
    </source>
</evidence>
<organism evidence="1 2">
    <name type="scientific">Oryza sativa subsp. japonica</name>
    <name type="common">Rice</name>
    <dbReference type="NCBI Taxonomy" id="39947"/>
    <lineage>
        <taxon>Eukaryota</taxon>
        <taxon>Viridiplantae</taxon>
        <taxon>Streptophyta</taxon>
        <taxon>Embryophyta</taxon>
        <taxon>Tracheophyta</taxon>
        <taxon>Spermatophyta</taxon>
        <taxon>Magnoliopsida</taxon>
        <taxon>Liliopsida</taxon>
        <taxon>Poales</taxon>
        <taxon>Poaceae</taxon>
        <taxon>BOP clade</taxon>
        <taxon>Oryzoideae</taxon>
        <taxon>Oryzeae</taxon>
        <taxon>Oryzinae</taxon>
        <taxon>Oryza</taxon>
        <taxon>Oryza sativa</taxon>
    </lineage>
</organism>
<proteinExistence type="predicted"/>
<reference evidence="1 2" key="2">
    <citation type="journal article" date="2013" name="Plant Cell Physiol.">
        <title>Rice Annotation Project Database (RAP-DB): an integrative and interactive database for rice genomics.</title>
        <authorList>
            <person name="Sakai H."/>
            <person name="Lee S.S."/>
            <person name="Tanaka T."/>
            <person name="Numa H."/>
            <person name="Kim J."/>
            <person name="Kawahara Y."/>
            <person name="Wakimoto H."/>
            <person name="Yang C.C."/>
            <person name="Iwamoto M."/>
            <person name="Abe T."/>
            <person name="Yamada Y."/>
            <person name="Muto A."/>
            <person name="Inokuchi H."/>
            <person name="Ikemura T."/>
            <person name="Matsumoto T."/>
            <person name="Sasaki T."/>
            <person name="Itoh T."/>
        </authorList>
    </citation>
    <scope>NUCLEOTIDE SEQUENCE [LARGE SCALE GENOMIC DNA]</scope>
    <source>
        <strain evidence="2">cv. Nipponbare</strain>
    </source>
</reference>
<evidence type="ECO:0000313" key="2">
    <source>
        <dbReference type="Proteomes" id="UP000059680"/>
    </source>
</evidence>
<dbReference type="Gramene" id="Os01t0209566-00">
    <property type="protein sequence ID" value="Os01t0209566-00"/>
    <property type="gene ID" value="Os01g0209566"/>
</dbReference>
<keyword evidence="2" id="KW-1185">Reference proteome</keyword>
<dbReference type="PaxDb" id="39947-A0A0P0UZQ3"/>
<accession>A0A0P0UZQ3</accession>
<dbReference type="AlphaFoldDB" id="A0A0P0UZQ3"/>
<reference evidence="2" key="1">
    <citation type="journal article" date="2005" name="Nature">
        <title>The map-based sequence of the rice genome.</title>
        <authorList>
            <consortium name="International rice genome sequencing project (IRGSP)"/>
            <person name="Matsumoto T."/>
            <person name="Wu J."/>
            <person name="Kanamori H."/>
            <person name="Katayose Y."/>
            <person name="Fujisawa M."/>
            <person name="Namiki N."/>
            <person name="Mizuno H."/>
            <person name="Yamamoto K."/>
            <person name="Antonio B.A."/>
            <person name="Baba T."/>
            <person name="Sakata K."/>
            <person name="Nagamura Y."/>
            <person name="Aoki H."/>
            <person name="Arikawa K."/>
            <person name="Arita K."/>
            <person name="Bito T."/>
            <person name="Chiden Y."/>
            <person name="Fujitsuka N."/>
            <person name="Fukunaka R."/>
            <person name="Hamada M."/>
            <person name="Harada C."/>
            <person name="Hayashi A."/>
            <person name="Hijishita S."/>
            <person name="Honda M."/>
            <person name="Hosokawa S."/>
            <person name="Ichikawa Y."/>
            <person name="Idonuma A."/>
            <person name="Iijima M."/>
            <person name="Ikeda M."/>
            <person name="Ikeno M."/>
            <person name="Ito K."/>
            <person name="Ito S."/>
            <person name="Ito T."/>
            <person name="Ito Y."/>
            <person name="Ito Y."/>
            <person name="Iwabuchi A."/>
            <person name="Kamiya K."/>
            <person name="Karasawa W."/>
            <person name="Kurita K."/>
            <person name="Katagiri S."/>
            <person name="Kikuta A."/>
            <person name="Kobayashi H."/>
            <person name="Kobayashi N."/>
            <person name="Machita K."/>
            <person name="Maehara T."/>
            <person name="Masukawa M."/>
            <person name="Mizubayashi T."/>
            <person name="Mukai Y."/>
            <person name="Nagasaki H."/>
            <person name="Nagata Y."/>
            <person name="Naito S."/>
            <person name="Nakashima M."/>
            <person name="Nakama Y."/>
            <person name="Nakamichi Y."/>
            <person name="Nakamura M."/>
            <person name="Meguro A."/>
            <person name="Negishi M."/>
            <person name="Ohta I."/>
            <person name="Ohta T."/>
            <person name="Okamoto M."/>
            <person name="Ono N."/>
            <person name="Saji S."/>
            <person name="Sakaguchi M."/>
            <person name="Sakai K."/>
            <person name="Shibata M."/>
            <person name="Shimokawa T."/>
            <person name="Song J."/>
            <person name="Takazaki Y."/>
            <person name="Terasawa K."/>
            <person name="Tsugane M."/>
            <person name="Tsuji K."/>
            <person name="Ueda S."/>
            <person name="Waki K."/>
            <person name="Yamagata H."/>
            <person name="Yamamoto M."/>
            <person name="Yamamoto S."/>
            <person name="Yamane H."/>
            <person name="Yoshiki S."/>
            <person name="Yoshihara R."/>
            <person name="Yukawa K."/>
            <person name="Zhong H."/>
            <person name="Yano M."/>
            <person name="Yuan Q."/>
            <person name="Ouyang S."/>
            <person name="Liu J."/>
            <person name="Jones K.M."/>
            <person name="Gansberger K."/>
            <person name="Moffat K."/>
            <person name="Hill J."/>
            <person name="Bera J."/>
            <person name="Fadrosh D."/>
            <person name="Jin S."/>
            <person name="Johri S."/>
            <person name="Kim M."/>
            <person name="Overton L."/>
            <person name="Reardon M."/>
            <person name="Tsitrin T."/>
            <person name="Vuong H."/>
            <person name="Weaver B."/>
            <person name="Ciecko A."/>
            <person name="Tallon L."/>
            <person name="Jackson J."/>
            <person name="Pai G."/>
            <person name="Aken S.V."/>
            <person name="Utterback T."/>
            <person name="Reidmuller S."/>
            <person name="Feldblyum T."/>
            <person name="Hsiao J."/>
            <person name="Zismann V."/>
            <person name="Iobst S."/>
            <person name="de Vazeille A.R."/>
            <person name="Buell C.R."/>
            <person name="Ying K."/>
            <person name="Li Y."/>
            <person name="Lu T."/>
            <person name="Huang Y."/>
            <person name="Zhao Q."/>
            <person name="Feng Q."/>
            <person name="Zhang L."/>
            <person name="Zhu J."/>
            <person name="Weng Q."/>
            <person name="Mu J."/>
            <person name="Lu Y."/>
            <person name="Fan D."/>
            <person name="Liu Y."/>
            <person name="Guan J."/>
            <person name="Zhang Y."/>
            <person name="Yu S."/>
            <person name="Liu X."/>
            <person name="Zhang Y."/>
            <person name="Hong G."/>
            <person name="Han B."/>
            <person name="Choisne N."/>
            <person name="Demange N."/>
            <person name="Orjeda G."/>
            <person name="Samain S."/>
            <person name="Cattolico L."/>
            <person name="Pelletier E."/>
            <person name="Couloux A."/>
            <person name="Segurens B."/>
            <person name="Wincker P."/>
            <person name="D'Hont A."/>
            <person name="Scarpelli C."/>
            <person name="Weissenbach J."/>
            <person name="Salanoubat M."/>
            <person name="Quetier F."/>
            <person name="Yu Y."/>
            <person name="Kim H.R."/>
            <person name="Rambo T."/>
            <person name="Currie J."/>
            <person name="Collura K."/>
            <person name="Luo M."/>
            <person name="Yang T."/>
            <person name="Ammiraju J.S.S."/>
            <person name="Engler F."/>
            <person name="Soderlund C."/>
            <person name="Wing R.A."/>
            <person name="Palmer L.E."/>
            <person name="de la Bastide M."/>
            <person name="Spiegel L."/>
            <person name="Nascimento L."/>
            <person name="Zutavern T."/>
            <person name="O'Shaughnessy A."/>
            <person name="Dike S."/>
            <person name="Dedhia N."/>
            <person name="Preston R."/>
            <person name="Balija V."/>
            <person name="McCombie W.R."/>
            <person name="Chow T."/>
            <person name="Chen H."/>
            <person name="Chung M."/>
            <person name="Chen C."/>
            <person name="Shaw J."/>
            <person name="Wu H."/>
            <person name="Hsiao K."/>
            <person name="Chao Y."/>
            <person name="Chu M."/>
            <person name="Cheng C."/>
            <person name="Hour A."/>
            <person name="Lee P."/>
            <person name="Lin S."/>
            <person name="Lin Y."/>
            <person name="Liou J."/>
            <person name="Liu S."/>
            <person name="Hsing Y."/>
            <person name="Raghuvanshi S."/>
            <person name="Mohanty A."/>
            <person name="Bharti A.K."/>
            <person name="Gaur A."/>
            <person name="Gupta V."/>
            <person name="Kumar D."/>
            <person name="Ravi V."/>
            <person name="Vij S."/>
            <person name="Kapur A."/>
            <person name="Khurana P."/>
            <person name="Khurana P."/>
            <person name="Khurana J.P."/>
            <person name="Tyagi A.K."/>
            <person name="Gaikwad K."/>
            <person name="Singh A."/>
            <person name="Dalal V."/>
            <person name="Srivastava S."/>
            <person name="Dixit A."/>
            <person name="Pal A.K."/>
            <person name="Ghazi I.A."/>
            <person name="Yadav M."/>
            <person name="Pandit A."/>
            <person name="Bhargava A."/>
            <person name="Sureshbabu K."/>
            <person name="Batra K."/>
            <person name="Sharma T.R."/>
            <person name="Mohapatra T."/>
            <person name="Singh N.K."/>
            <person name="Messing J."/>
            <person name="Nelson A.B."/>
            <person name="Fuks G."/>
            <person name="Kavchok S."/>
            <person name="Keizer G."/>
            <person name="Linton E."/>
            <person name="Llaca V."/>
            <person name="Song R."/>
            <person name="Tanyolac B."/>
            <person name="Young S."/>
            <person name="Ho-Il K."/>
            <person name="Hahn J.H."/>
            <person name="Sangsakoo G."/>
            <person name="Vanavichit A."/>
            <person name="de Mattos Luiz.A.T."/>
            <person name="Zimmer P.D."/>
            <person name="Malone G."/>
            <person name="Dellagostin O."/>
            <person name="de Oliveira A.C."/>
            <person name="Bevan M."/>
            <person name="Bancroft I."/>
            <person name="Minx P."/>
            <person name="Cordum H."/>
            <person name="Wilson R."/>
            <person name="Cheng Z."/>
            <person name="Jin W."/>
            <person name="Jiang J."/>
            <person name="Leong S.A."/>
            <person name="Iwama H."/>
            <person name="Gojobori T."/>
            <person name="Itoh T."/>
            <person name="Niimura Y."/>
            <person name="Fujii Y."/>
            <person name="Habara T."/>
            <person name="Sakai H."/>
            <person name="Sato Y."/>
            <person name="Wilson G."/>
            <person name="Kumar K."/>
            <person name="McCouch S."/>
            <person name="Juretic N."/>
            <person name="Hoen D."/>
            <person name="Wright S."/>
            <person name="Bruskiewich R."/>
            <person name="Bureau T."/>
            <person name="Miyao A."/>
            <person name="Hirochika H."/>
            <person name="Nishikawa T."/>
            <person name="Kadowaki K."/>
            <person name="Sugiura M."/>
            <person name="Burr B."/>
            <person name="Sasaki T."/>
        </authorList>
    </citation>
    <scope>NUCLEOTIDE SEQUENCE [LARGE SCALE GENOMIC DNA]</scope>
    <source>
        <strain evidence="2">cv. Nipponbare</strain>
    </source>
</reference>
<name>A0A0P0UZQ3_ORYSJ</name>
<dbReference type="InParanoid" id="A0A0P0UZQ3"/>
<sequence>MKLHIWSLQASADEAFSLPMSLPPTILQARLAGMHFTCTSIVRGCEGKLRQVVRTASTWGMYDQPVDSSNLNQHFPWSSHCNEQVAKVVGAMCLPYQLSCLMLHFD</sequence>
<protein>
    <submittedName>
        <fullName evidence="1">Os01g0209566 protein</fullName>
    </submittedName>
</protein>
<dbReference type="Proteomes" id="UP000059680">
    <property type="component" value="Chromosome 1"/>
</dbReference>
<gene>
    <name evidence="1" type="ordered locus">Os01g0209566</name>
    <name evidence="1" type="ORF">OSNPB_010209566</name>
</gene>
<reference evidence="1 2" key="3">
    <citation type="journal article" date="2013" name="Rice">
        <title>Improvement of the Oryza sativa Nipponbare reference genome using next generation sequence and optical map data.</title>
        <authorList>
            <person name="Kawahara Y."/>
            <person name="de la Bastide M."/>
            <person name="Hamilton J.P."/>
            <person name="Kanamori H."/>
            <person name="McCombie W.R."/>
            <person name="Ouyang S."/>
            <person name="Schwartz D.C."/>
            <person name="Tanaka T."/>
            <person name="Wu J."/>
            <person name="Zhou S."/>
            <person name="Childs K.L."/>
            <person name="Davidson R.M."/>
            <person name="Lin H."/>
            <person name="Quesada-Ocampo L."/>
            <person name="Vaillancourt B."/>
            <person name="Sakai H."/>
            <person name="Lee S.S."/>
            <person name="Kim J."/>
            <person name="Numa H."/>
            <person name="Itoh T."/>
            <person name="Buell C.R."/>
            <person name="Matsumoto T."/>
        </authorList>
    </citation>
    <scope>NUCLEOTIDE SEQUENCE [LARGE SCALE GENOMIC DNA]</scope>
    <source>
        <strain evidence="2">cv. Nipponbare</strain>
    </source>
</reference>
<dbReference type="EMBL" id="AP014957">
    <property type="protein sequence ID" value="BAS70971.1"/>
    <property type="molecule type" value="Genomic_DNA"/>
</dbReference>